<gene>
    <name evidence="3" type="ORF">SS50377_26920</name>
</gene>
<feature type="domain" description="DUSP" evidence="2">
    <location>
        <begin position="424"/>
        <end position="513"/>
    </location>
</feature>
<keyword evidence="4" id="KW-1185">Reference proteome</keyword>
<dbReference type="OrthoDB" id="120976at2759"/>
<dbReference type="Gene3D" id="3.80.10.10">
    <property type="entry name" value="Ribonuclease Inhibitor"/>
    <property type="match status" value="1"/>
</dbReference>
<reference evidence="3 4" key="1">
    <citation type="journal article" date="2014" name="PLoS Genet.">
        <title>The Genome of Spironucleus salmonicida Highlights a Fish Pathogen Adapted to Fluctuating Environments.</title>
        <authorList>
            <person name="Xu F."/>
            <person name="Jerlstrom-Hultqvist J."/>
            <person name="Einarsson E."/>
            <person name="Astvaldsson A."/>
            <person name="Svard S.G."/>
            <person name="Andersson J.O."/>
        </authorList>
    </citation>
    <scope>NUCLEOTIDE SEQUENCE [LARGE SCALE GENOMIC DNA]</scope>
    <source>
        <strain evidence="3 4">ATCC 50377</strain>
    </source>
</reference>
<keyword evidence="1" id="KW-0812">Transmembrane</keyword>
<keyword evidence="1" id="KW-0472">Membrane</keyword>
<dbReference type="RefSeq" id="XP_067761407.1">
    <property type="nucleotide sequence ID" value="XM_067910720.1"/>
</dbReference>
<dbReference type="PROSITE" id="PS51283">
    <property type="entry name" value="DUSP"/>
    <property type="match status" value="1"/>
</dbReference>
<organism evidence="3 4">
    <name type="scientific">Spironucleus salmonicida</name>
    <dbReference type="NCBI Taxonomy" id="348837"/>
    <lineage>
        <taxon>Eukaryota</taxon>
        <taxon>Metamonada</taxon>
        <taxon>Diplomonadida</taxon>
        <taxon>Hexamitidae</taxon>
        <taxon>Hexamitinae</taxon>
        <taxon>Spironucleus</taxon>
    </lineage>
</organism>
<dbReference type="SUPFAM" id="SSF143791">
    <property type="entry name" value="DUSP-like"/>
    <property type="match status" value="1"/>
</dbReference>
<dbReference type="Pfam" id="PF06337">
    <property type="entry name" value="DUSP"/>
    <property type="match status" value="1"/>
</dbReference>
<dbReference type="AlphaFoldDB" id="A0A9P8RVD6"/>
<dbReference type="InterPro" id="IPR006615">
    <property type="entry name" value="Pept_C19_DUSP"/>
</dbReference>
<dbReference type="EMBL" id="AUWU02000007">
    <property type="protein sequence ID" value="KAH0570634.1"/>
    <property type="molecule type" value="Genomic_DNA"/>
</dbReference>
<dbReference type="InterPro" id="IPR032675">
    <property type="entry name" value="LRR_dom_sf"/>
</dbReference>
<comment type="caution">
    <text evidence="3">The sequence shown here is derived from an EMBL/GenBank/DDBJ whole genome shotgun (WGS) entry which is preliminary data.</text>
</comment>
<dbReference type="Proteomes" id="UP000018208">
    <property type="component" value="Unassembled WGS sequence"/>
</dbReference>
<evidence type="ECO:0000256" key="1">
    <source>
        <dbReference type="SAM" id="Phobius"/>
    </source>
</evidence>
<dbReference type="GO" id="GO:0004843">
    <property type="term" value="F:cysteine-type deubiquitinase activity"/>
    <property type="evidence" value="ECO:0007669"/>
    <property type="project" value="InterPro"/>
</dbReference>
<dbReference type="Gene3D" id="3.30.2230.10">
    <property type="entry name" value="DUSP-like"/>
    <property type="match status" value="1"/>
</dbReference>
<dbReference type="SUPFAM" id="SSF52047">
    <property type="entry name" value="RNI-like"/>
    <property type="match status" value="1"/>
</dbReference>
<feature type="transmembrane region" description="Helical" evidence="1">
    <location>
        <begin position="21"/>
        <end position="41"/>
    </location>
</feature>
<dbReference type="KEGG" id="ssao:94300943"/>
<keyword evidence="1" id="KW-1133">Transmembrane helix</keyword>
<evidence type="ECO:0000313" key="3">
    <source>
        <dbReference type="EMBL" id="KAH0570634.1"/>
    </source>
</evidence>
<dbReference type="InterPro" id="IPR035927">
    <property type="entry name" value="DUSP-like_sf"/>
</dbReference>
<name>A0A9P8RVD6_9EUKA</name>
<evidence type="ECO:0000313" key="4">
    <source>
        <dbReference type="Proteomes" id="UP000018208"/>
    </source>
</evidence>
<evidence type="ECO:0000259" key="2">
    <source>
        <dbReference type="PROSITE" id="PS51283"/>
    </source>
</evidence>
<proteinExistence type="predicted"/>
<protein>
    <submittedName>
        <fullName evidence="3">DUSP domain-containing protein</fullName>
    </submittedName>
</protein>
<sequence>MQMMKMQNRSFEGTEFKTKKIIKSIIYLKYQLEILIYMLLFQDIIMINKKQLLKSTKFTKFYMFPIHDYSFENYLKYVTNDRYQINYQLLKESIFINDTDYTNEMCKQYLNIQQFEFLPILTQIYYIQNQSADQIFVYINIMQEDVCKAFMKNKFTKEYVKIQVTEYIDELNDYYELLSSTVTPSTQESEEVQIGEWKNRMISYIFTELITKKWKTQPSISQIRQLILLIPDMRFLGDFALEYAQLFINSGADAINLSKNQLYTVDLHWQVQIKSVDLSNNLLQVDALKQLNLLFSSSRIRKLRLDHNKLCPDCGDVLSELLQNNDTLIELYISNNNIQHGLIRILESIEDHKNIQFLDISNNYIQDFIVDSIRTLFEKSVVFQVLRCYDQNISQVGNQMILDMGEKYRKSVNVVRNQSLKVFKTLQQRRDYERDLFYSFNTMKGGKWYIISEKWLIKWRNFIAGGVVPGQIDNYVLNLQSMPVVDYRGVKHDAWKAILDIYGGGPEICREEINI</sequence>
<dbReference type="GeneID" id="94300943"/>
<accession>A0A9P8RVD6</accession>